<protein>
    <submittedName>
        <fullName evidence="3">T-cell activation inhibitor, mitochondrial</fullName>
    </submittedName>
</protein>
<dbReference type="EMBL" id="HBUF01375701">
    <property type="protein sequence ID" value="CAG6728206.1"/>
    <property type="molecule type" value="Transcribed_RNA"/>
</dbReference>
<proteinExistence type="predicted"/>
<organism evidence="3">
    <name type="scientific">Cacopsylla melanoneura</name>
    <dbReference type="NCBI Taxonomy" id="428564"/>
    <lineage>
        <taxon>Eukaryota</taxon>
        <taxon>Metazoa</taxon>
        <taxon>Ecdysozoa</taxon>
        <taxon>Arthropoda</taxon>
        <taxon>Hexapoda</taxon>
        <taxon>Insecta</taxon>
        <taxon>Pterygota</taxon>
        <taxon>Neoptera</taxon>
        <taxon>Paraneoptera</taxon>
        <taxon>Hemiptera</taxon>
        <taxon>Sternorrhyncha</taxon>
        <taxon>Psylloidea</taxon>
        <taxon>Psyllidae</taxon>
        <taxon>Psyllinae</taxon>
        <taxon>Cacopsylla</taxon>
    </lineage>
</organism>
<dbReference type="Pfam" id="PF14687">
    <property type="entry name" value="DUF4460"/>
    <property type="match status" value="1"/>
</dbReference>
<evidence type="ECO:0000259" key="2">
    <source>
        <dbReference type="Pfam" id="PF14688"/>
    </source>
</evidence>
<dbReference type="InterPro" id="IPR027989">
    <property type="entry name" value="DUF4461"/>
</dbReference>
<evidence type="ECO:0000259" key="1">
    <source>
        <dbReference type="Pfam" id="PF14687"/>
    </source>
</evidence>
<dbReference type="PANTHER" id="PTHR31596">
    <property type="entry name" value="T-CELL ACTIVATION INHIBITOR, MITOCHONDRIAL"/>
    <property type="match status" value="1"/>
</dbReference>
<dbReference type="EMBL" id="HBUF01215651">
    <property type="protein sequence ID" value="CAG6667083.1"/>
    <property type="molecule type" value="Transcribed_RNA"/>
</dbReference>
<evidence type="ECO:0000313" key="3">
    <source>
        <dbReference type="EMBL" id="CAG6728206.1"/>
    </source>
</evidence>
<dbReference type="GO" id="GO:0005739">
    <property type="term" value="C:mitochondrion"/>
    <property type="evidence" value="ECO:0007669"/>
    <property type="project" value="TreeGrafter"/>
</dbReference>
<dbReference type="EMBL" id="HBUF01541238">
    <property type="protein sequence ID" value="CAG6755141.1"/>
    <property type="molecule type" value="Transcribed_RNA"/>
</dbReference>
<sequence>MPFCIVNLLQKSSQLHRCTCMVIIRRTLTSNEVSTALRPFYFNVHPDLFGQFPNERAVNETSLKTLSSVLGLLVNNRPPPPPTTLVFYLKSKSKTPNKASLKQVRIRLAHRNAREVVTSILTTCNLSTSYVDNIVDKPEPKPSEQYAYNRQEQYYGNTRRHEYPNEYNASGNDNPDLGRMKREVRDYKDGESLEKWLTKNYREAREKLEKTKPVRAEVEKLRLELIRELGLIGIKWDCGWDISHFKGCLVSFQTLCEHHRRDMELLKGRNVVFGNNTGVVLDGTIVLNSGEVRHNWLDYIKNFWKDDQVLRTVPACERAVSRVLRDIEIARRRFQPKTMAKDYENNLRRLTTSLSDFQGRYGYPKSWPLTLSSYKLVVESEAGPLMVSPTGQFIVPASCPPSLLVSFITENLEEANNLLSLYETNKHIERDLLGQLMSALSLVSLQKDDSVHPALMIQSCTNLLKHQGQLKPLLEKSCIRVTTFYSVMSDGEICIPWNWKL</sequence>
<dbReference type="InterPro" id="IPR028031">
    <property type="entry name" value="DUF4460"/>
</dbReference>
<dbReference type="EMBL" id="HBUF01541239">
    <property type="protein sequence ID" value="CAG6755142.1"/>
    <property type="molecule type" value="Transcribed_RNA"/>
</dbReference>
<feature type="domain" description="DUF4460" evidence="1">
    <location>
        <begin position="25"/>
        <end position="126"/>
    </location>
</feature>
<dbReference type="AlphaFoldDB" id="A0A8D8YGQ6"/>
<feature type="domain" description="DUF4461" evidence="2">
    <location>
        <begin position="192"/>
        <end position="500"/>
    </location>
</feature>
<dbReference type="EMBL" id="HBUF01375702">
    <property type="protein sequence ID" value="CAG6728207.1"/>
    <property type="molecule type" value="Transcribed_RNA"/>
</dbReference>
<accession>A0A8D8YGQ6</accession>
<dbReference type="Pfam" id="PF14688">
    <property type="entry name" value="DUF4461"/>
    <property type="match status" value="1"/>
</dbReference>
<dbReference type="PANTHER" id="PTHR31596:SF1">
    <property type="entry name" value="T-CELL ACTIVATION INHIBITOR, MITOCHONDRIAL"/>
    <property type="match status" value="1"/>
</dbReference>
<dbReference type="InterPro" id="IPR027986">
    <property type="entry name" value="TCAIM"/>
</dbReference>
<reference evidence="3" key="1">
    <citation type="submission" date="2021-05" db="EMBL/GenBank/DDBJ databases">
        <authorList>
            <person name="Alioto T."/>
            <person name="Alioto T."/>
            <person name="Gomez Garrido J."/>
        </authorList>
    </citation>
    <scope>NUCLEOTIDE SEQUENCE</scope>
</reference>
<name>A0A8D8YGQ6_9HEMI</name>